<name>A0ABM8G7K9_9MICO</name>
<dbReference type="EMBL" id="AP027731">
    <property type="protein sequence ID" value="BDZ44142.1"/>
    <property type="molecule type" value="Genomic_DNA"/>
</dbReference>
<dbReference type="SUPFAM" id="SSF53756">
    <property type="entry name" value="UDP-Glycosyltransferase/glycogen phosphorylase"/>
    <property type="match status" value="1"/>
</dbReference>
<sequence>MTSFLIVNPLPLALHHYVRALSDTLSTAGHTVEVLPMGSTGAEGTRGLRRIAAAAGTLLARALLARGGRSPILIVWPLFGYWDILTWLPASLRRQVIVILHDITPLRSLHGYGRAAHRVFGLVAKHHPRITVVCHTREAAAELHRLTGVSAEVASHPVIASTENDSEAAREPVIRVLGQFKAARWLHPLEAIASGVGQGDHNATLEIKGRGWPSVSGWTVDDRFLTESQFEEAIASASCVVLPYTRFYQSGVAVRCLELGTPVVAQGTEQIRALFGDDWPGIVRDEHDWMAAAARALDVPRAEVLHLRDAELERCVAEWRRTLARH</sequence>
<evidence type="ECO:0000313" key="3">
    <source>
        <dbReference type="Proteomes" id="UP001321498"/>
    </source>
</evidence>
<dbReference type="RefSeq" id="WP_286277610.1">
    <property type="nucleotide sequence ID" value="NZ_AP027731.1"/>
</dbReference>
<dbReference type="Proteomes" id="UP001321498">
    <property type="component" value="Chromosome"/>
</dbReference>
<evidence type="ECO:0000313" key="2">
    <source>
        <dbReference type="EMBL" id="BDZ47755.1"/>
    </source>
</evidence>
<evidence type="ECO:0008006" key="4">
    <source>
        <dbReference type="Google" id="ProtNLM"/>
    </source>
</evidence>
<protein>
    <recommendedName>
        <fullName evidence="4">Glycosyltransferase involved in cell wall biosynthesis</fullName>
    </recommendedName>
</protein>
<organism evidence="1 3">
    <name type="scientific">Naasia aerilata</name>
    <dbReference type="NCBI Taxonomy" id="1162966"/>
    <lineage>
        <taxon>Bacteria</taxon>
        <taxon>Bacillati</taxon>
        <taxon>Actinomycetota</taxon>
        <taxon>Actinomycetes</taxon>
        <taxon>Micrococcales</taxon>
        <taxon>Microbacteriaceae</taxon>
        <taxon>Naasia</taxon>
    </lineage>
</organism>
<dbReference type="EMBL" id="AP027731">
    <property type="protein sequence ID" value="BDZ47755.1"/>
    <property type="molecule type" value="Genomic_DNA"/>
</dbReference>
<reference evidence="1" key="3">
    <citation type="submission" date="2023-02" db="EMBL/GenBank/DDBJ databases">
        <authorList>
            <person name="Sun Q."/>
            <person name="Mori K."/>
        </authorList>
    </citation>
    <scope>NUCLEOTIDE SEQUENCE</scope>
    <source>
        <strain evidence="1">NBRC 108725</strain>
    </source>
</reference>
<proteinExistence type="predicted"/>
<reference evidence="1" key="1">
    <citation type="journal article" date="2014" name="Int. J. Syst. Evol. Microbiol.">
        <title>Complete genome of a new Firmicutes species belonging to the dominant human colonic microbiota ('Ruminococcus bicirculans') reveals two chromosomes and a selective capacity to utilize plant glucans.</title>
        <authorList>
            <consortium name="NISC Comparative Sequencing Program"/>
            <person name="Wegmann U."/>
            <person name="Louis P."/>
            <person name="Goesmann A."/>
            <person name="Henrissat B."/>
            <person name="Duncan S.H."/>
            <person name="Flint H.J."/>
        </authorList>
    </citation>
    <scope>NUCLEOTIDE SEQUENCE</scope>
    <source>
        <strain evidence="1">NBRC 108725</strain>
    </source>
</reference>
<reference evidence="3" key="2">
    <citation type="journal article" date="2019" name="Int. J. Syst. Evol. Microbiol.">
        <title>The Global Catalogue of Microorganisms (GCM) 10K type strain sequencing project: providing services to taxonomists for standard genome sequencing and annotation.</title>
        <authorList>
            <consortium name="The Broad Institute Genomics Platform"/>
            <consortium name="The Broad Institute Genome Sequencing Center for Infectious Disease"/>
            <person name="Wu L."/>
            <person name="Ma J."/>
        </authorList>
    </citation>
    <scope>NUCLEOTIDE SEQUENCE [LARGE SCALE GENOMIC DNA]</scope>
    <source>
        <strain evidence="3">NBRC 108725</strain>
    </source>
</reference>
<keyword evidence="3" id="KW-1185">Reference proteome</keyword>
<evidence type="ECO:0000313" key="1">
    <source>
        <dbReference type="EMBL" id="BDZ44142.1"/>
    </source>
</evidence>
<accession>A0ABM8G7K9</accession>
<gene>
    <name evidence="1" type="ORF">GCM10025866_00510</name>
    <name evidence="2" type="ORF">GCM10025866_36640</name>
</gene>